<feature type="transmembrane region" description="Helical" evidence="2">
    <location>
        <begin position="35"/>
        <end position="52"/>
    </location>
</feature>
<name>A0A418NWN3_9SPHN</name>
<evidence type="ECO:0000313" key="3">
    <source>
        <dbReference type="EMBL" id="RIV88985.1"/>
    </source>
</evidence>
<keyword evidence="2" id="KW-0812">Transmembrane</keyword>
<accession>A0A418NWN3</accession>
<protein>
    <submittedName>
        <fullName evidence="3">Uncharacterized protein</fullName>
    </submittedName>
</protein>
<dbReference type="RefSeq" id="WP_119584264.1">
    <property type="nucleotide sequence ID" value="NZ_CAWODQ010000001.1"/>
</dbReference>
<dbReference type="Proteomes" id="UP000286576">
    <property type="component" value="Unassembled WGS sequence"/>
</dbReference>
<sequence length="100" mass="10029">MTEERITTTETPSGNTHTTTTVVHDEPRSGGGTKWGLLLGLLVLAVVAFVVFSQMSDAEIAKDNAVADAAGSVGDAAGQIGDAAQDAGQAAQDAAEGVSE</sequence>
<evidence type="ECO:0000256" key="1">
    <source>
        <dbReference type="SAM" id="MobiDB-lite"/>
    </source>
</evidence>
<organism evidence="3 4">
    <name type="scientific">Aurantiacibacter zhengii</name>
    <dbReference type="NCBI Taxonomy" id="2307003"/>
    <lineage>
        <taxon>Bacteria</taxon>
        <taxon>Pseudomonadati</taxon>
        <taxon>Pseudomonadota</taxon>
        <taxon>Alphaproteobacteria</taxon>
        <taxon>Sphingomonadales</taxon>
        <taxon>Erythrobacteraceae</taxon>
        <taxon>Aurantiacibacter</taxon>
    </lineage>
</organism>
<feature type="region of interest" description="Disordered" evidence="1">
    <location>
        <begin position="1"/>
        <end position="30"/>
    </location>
</feature>
<proteinExistence type="predicted"/>
<reference evidence="3 4" key="1">
    <citation type="submission" date="2018-08" db="EMBL/GenBank/DDBJ databases">
        <title>Erythrobacter zhengii sp.nov., a bacterium isolated from deep-sea sediment.</title>
        <authorList>
            <person name="Fang C."/>
            <person name="Wu Y.-H."/>
            <person name="Sun C."/>
            <person name="Wang H."/>
            <person name="Cheng H."/>
            <person name="Meng F.-X."/>
            <person name="Wang C.-S."/>
            <person name="Xu X.-W."/>
        </authorList>
    </citation>
    <scope>NUCLEOTIDE SEQUENCE [LARGE SCALE GENOMIC DNA]</scope>
    <source>
        <strain evidence="3 4">V18</strain>
    </source>
</reference>
<dbReference type="OrthoDB" id="7510110at2"/>
<gene>
    <name evidence="3" type="ORF">D2V07_01590</name>
</gene>
<feature type="compositionally biased region" description="Polar residues" evidence="1">
    <location>
        <begin position="8"/>
        <end position="22"/>
    </location>
</feature>
<keyword evidence="2" id="KW-0472">Membrane</keyword>
<dbReference type="AlphaFoldDB" id="A0A418NWN3"/>
<keyword evidence="4" id="KW-1185">Reference proteome</keyword>
<dbReference type="EMBL" id="QXFL01000001">
    <property type="protein sequence ID" value="RIV88985.1"/>
    <property type="molecule type" value="Genomic_DNA"/>
</dbReference>
<evidence type="ECO:0000313" key="4">
    <source>
        <dbReference type="Proteomes" id="UP000286576"/>
    </source>
</evidence>
<keyword evidence="2" id="KW-1133">Transmembrane helix</keyword>
<evidence type="ECO:0000256" key="2">
    <source>
        <dbReference type="SAM" id="Phobius"/>
    </source>
</evidence>
<comment type="caution">
    <text evidence="3">The sequence shown here is derived from an EMBL/GenBank/DDBJ whole genome shotgun (WGS) entry which is preliminary data.</text>
</comment>